<protein>
    <submittedName>
        <fullName evidence="3">Predicted oxidoreductase</fullName>
    </submittedName>
</protein>
<dbReference type="PANTHER" id="PTHR43625:SF40">
    <property type="entry name" value="ALDO-KETO REDUCTASE YAKC [NADP(+)]"/>
    <property type="match status" value="1"/>
</dbReference>
<dbReference type="Proteomes" id="UP000198625">
    <property type="component" value="Unassembled WGS sequence"/>
</dbReference>
<keyword evidence="1" id="KW-0560">Oxidoreductase</keyword>
<organism evidence="3 4">
    <name type="scientific">Proteiniborus ethanoligenes</name>
    <dbReference type="NCBI Taxonomy" id="415015"/>
    <lineage>
        <taxon>Bacteria</taxon>
        <taxon>Bacillati</taxon>
        <taxon>Bacillota</taxon>
        <taxon>Clostridia</taxon>
        <taxon>Eubacteriales</taxon>
        <taxon>Proteiniborus</taxon>
    </lineage>
</organism>
<dbReference type="Gene3D" id="3.20.20.100">
    <property type="entry name" value="NADP-dependent oxidoreductase domain"/>
    <property type="match status" value="1"/>
</dbReference>
<name>A0A1H3MW39_9FIRM</name>
<accession>A0A1H3MW39</accession>
<dbReference type="InterPro" id="IPR020471">
    <property type="entry name" value="AKR"/>
</dbReference>
<keyword evidence="4" id="KW-1185">Reference proteome</keyword>
<feature type="domain" description="NADP-dependent oxidoreductase" evidence="2">
    <location>
        <begin position="14"/>
        <end position="301"/>
    </location>
</feature>
<dbReference type="InterPro" id="IPR023210">
    <property type="entry name" value="NADP_OxRdtase_dom"/>
</dbReference>
<proteinExistence type="predicted"/>
<dbReference type="RefSeq" id="WP_176967873.1">
    <property type="nucleotide sequence ID" value="NZ_FNQE01000008.1"/>
</dbReference>
<evidence type="ECO:0000256" key="1">
    <source>
        <dbReference type="ARBA" id="ARBA00023002"/>
    </source>
</evidence>
<reference evidence="3 4" key="1">
    <citation type="submission" date="2016-10" db="EMBL/GenBank/DDBJ databases">
        <authorList>
            <person name="de Groot N.N."/>
        </authorList>
    </citation>
    <scope>NUCLEOTIDE SEQUENCE [LARGE SCALE GENOMIC DNA]</scope>
    <source>
        <strain evidence="3 4">DSM 21650</strain>
    </source>
</reference>
<dbReference type="EMBL" id="FNQE01000008">
    <property type="protein sequence ID" value="SDY80698.1"/>
    <property type="molecule type" value="Genomic_DNA"/>
</dbReference>
<evidence type="ECO:0000259" key="2">
    <source>
        <dbReference type="Pfam" id="PF00248"/>
    </source>
</evidence>
<dbReference type="PANTHER" id="PTHR43625">
    <property type="entry name" value="AFLATOXIN B1 ALDEHYDE REDUCTASE"/>
    <property type="match status" value="1"/>
</dbReference>
<sequence>MTKKQSLLDLPISPLGYGCYALSGAYGAKLEEAEMIRILKHSYELGIRFYDTSSSYPDAEEILGKATKPFRNEITIASKVGLAAGNKVNLSKEFVKASCETSLKKLKTDYLDVYQVHYHDPNTPVDETLEALESLKQDGKIRCYGVGHLPFDKTIEYLDLGEISFVLAEMSPVSTCRYRELHQLQARYDFKIIAFSITGRGLLSGTINSSTQFTNNDIRSIDPLFKKSRLISGMRIAEKLREIGNRHGKTPVQLAISWTIQNPGVIVGLTGPTDINHLEENSLALNWFLDKESIEEINQFIEEEENKLRKIMYEELEGILNSNLSFDYEKTYKDLIYVMEYCIENKLMEYETGVNMYMEILKCKNTDNNSLSRLNEIKSKIKSLVNLN</sequence>
<dbReference type="SUPFAM" id="SSF51430">
    <property type="entry name" value="NAD(P)-linked oxidoreductase"/>
    <property type="match status" value="1"/>
</dbReference>
<evidence type="ECO:0000313" key="4">
    <source>
        <dbReference type="Proteomes" id="UP000198625"/>
    </source>
</evidence>
<dbReference type="Pfam" id="PF00248">
    <property type="entry name" value="Aldo_ket_red"/>
    <property type="match status" value="1"/>
</dbReference>
<dbReference type="AlphaFoldDB" id="A0A1H3MW39"/>
<dbReference type="GO" id="GO:0005737">
    <property type="term" value="C:cytoplasm"/>
    <property type="evidence" value="ECO:0007669"/>
    <property type="project" value="TreeGrafter"/>
</dbReference>
<gene>
    <name evidence="3" type="ORF">SAMN05660462_00938</name>
</gene>
<dbReference type="InterPro" id="IPR050791">
    <property type="entry name" value="Aldo-Keto_reductase"/>
</dbReference>
<dbReference type="InterPro" id="IPR036812">
    <property type="entry name" value="NAD(P)_OxRdtase_dom_sf"/>
</dbReference>
<dbReference type="PRINTS" id="PR00069">
    <property type="entry name" value="ALDKETRDTASE"/>
</dbReference>
<evidence type="ECO:0000313" key="3">
    <source>
        <dbReference type="EMBL" id="SDY80698.1"/>
    </source>
</evidence>
<dbReference type="GO" id="GO:0016491">
    <property type="term" value="F:oxidoreductase activity"/>
    <property type="evidence" value="ECO:0007669"/>
    <property type="project" value="UniProtKB-KW"/>
</dbReference>
<dbReference type="STRING" id="415015.SAMN05660462_00938"/>